<dbReference type="GO" id="GO:0000176">
    <property type="term" value="C:nuclear exosome (RNase complex)"/>
    <property type="evidence" value="ECO:0007669"/>
    <property type="project" value="TreeGrafter"/>
</dbReference>
<dbReference type="GO" id="GO:0034475">
    <property type="term" value="P:U4 snRNA 3'-end processing"/>
    <property type="evidence" value="ECO:0007669"/>
    <property type="project" value="TreeGrafter"/>
</dbReference>
<dbReference type="SUPFAM" id="SSF54211">
    <property type="entry name" value="Ribosomal protein S5 domain 2-like"/>
    <property type="match status" value="1"/>
</dbReference>
<dbReference type="Proteomes" id="UP000241890">
    <property type="component" value="Unassembled WGS sequence"/>
</dbReference>
<dbReference type="InterPro" id="IPR036345">
    <property type="entry name" value="ExoRNase_PH_dom2_sf"/>
</dbReference>
<dbReference type="GO" id="GO:0071028">
    <property type="term" value="P:nuclear mRNA surveillance"/>
    <property type="evidence" value="ECO:0007669"/>
    <property type="project" value="TreeGrafter"/>
</dbReference>
<dbReference type="GO" id="GO:0003723">
    <property type="term" value="F:RNA binding"/>
    <property type="evidence" value="ECO:0007669"/>
    <property type="project" value="TreeGrafter"/>
</dbReference>
<dbReference type="PANTHER" id="PTHR11953:SF0">
    <property type="entry name" value="EXOSOME COMPLEX COMPONENT RRP41"/>
    <property type="match status" value="1"/>
</dbReference>
<evidence type="ECO:0000256" key="1">
    <source>
        <dbReference type="ARBA" id="ARBA00006678"/>
    </source>
</evidence>
<keyword evidence="5" id="KW-1185">Reference proteome</keyword>
<feature type="domain" description="Exoribonuclease phosphorolytic" evidence="2">
    <location>
        <begin position="18"/>
        <end position="59"/>
    </location>
</feature>
<comment type="similarity">
    <text evidence="1">Belongs to the RNase PH family.</text>
</comment>
<dbReference type="SUPFAM" id="SSF55666">
    <property type="entry name" value="Ribonuclease PH domain 2-like"/>
    <property type="match status" value="1"/>
</dbReference>
<dbReference type="FunCoup" id="A0A2R5GQL7">
    <property type="interactions" value="320"/>
</dbReference>
<dbReference type="InterPro" id="IPR020568">
    <property type="entry name" value="Ribosomal_Su5_D2-typ_SF"/>
</dbReference>
<dbReference type="GO" id="GO:0071051">
    <property type="term" value="P:poly(A)-dependent snoRNA 3'-end processing"/>
    <property type="evidence" value="ECO:0007669"/>
    <property type="project" value="TreeGrafter"/>
</dbReference>
<dbReference type="Pfam" id="PF03725">
    <property type="entry name" value="RNase_PH_C"/>
    <property type="match status" value="1"/>
</dbReference>
<evidence type="ECO:0000259" key="3">
    <source>
        <dbReference type="Pfam" id="PF03725"/>
    </source>
</evidence>
<gene>
    <name evidence="4" type="ORF">FCC1311_088342</name>
</gene>
<dbReference type="GO" id="GO:0005730">
    <property type="term" value="C:nucleolus"/>
    <property type="evidence" value="ECO:0007669"/>
    <property type="project" value="TreeGrafter"/>
</dbReference>
<evidence type="ECO:0000313" key="4">
    <source>
        <dbReference type="EMBL" id="GBG32609.1"/>
    </source>
</evidence>
<protein>
    <submittedName>
        <fullName evidence="4">Exosome complex component RRP41</fullName>
    </submittedName>
</protein>
<dbReference type="GO" id="GO:0016075">
    <property type="term" value="P:rRNA catabolic process"/>
    <property type="evidence" value="ECO:0007669"/>
    <property type="project" value="TreeGrafter"/>
</dbReference>
<dbReference type="Gene3D" id="3.30.230.70">
    <property type="entry name" value="GHMP Kinase, N-terminal domain"/>
    <property type="match status" value="1"/>
</dbReference>
<name>A0A2R5GQL7_9STRA</name>
<dbReference type="AlphaFoldDB" id="A0A2R5GQL7"/>
<accession>A0A2R5GQL7</accession>
<sequence length="233" mass="24905">MEFVQLSGLRGDGRRGNEVRKLGCHFGAVVDCDGSAMLDQGLTKVLACVHGPREVAQRSARPGDRRSLAVANFVQDTFTQVIQTELFKGSQIDITIHILQADGGVLAACVNATTAALIHAGVPMVDFVTCCNVGYLDHTALLDLNHVEELAGGPELSLTLLPKSGKVLTMRMASSSVRVTEKLLQQLLDEAQAGCQLIHKVLDSKVRELVAVAVKKRHGADPDAEIADAPAYQ</sequence>
<feature type="domain" description="Exoribonuclease phosphorolytic" evidence="2">
    <location>
        <begin position="60"/>
        <end position="123"/>
    </location>
</feature>
<dbReference type="InterPro" id="IPR050080">
    <property type="entry name" value="RNase_PH"/>
</dbReference>
<dbReference type="Pfam" id="PF01138">
    <property type="entry name" value="RNase_PH"/>
    <property type="match status" value="2"/>
</dbReference>
<dbReference type="PANTHER" id="PTHR11953">
    <property type="entry name" value="EXOSOME COMPLEX COMPONENT"/>
    <property type="match status" value="1"/>
</dbReference>
<dbReference type="EMBL" id="BEYU01000125">
    <property type="protein sequence ID" value="GBG32609.1"/>
    <property type="molecule type" value="Genomic_DNA"/>
</dbReference>
<reference evidence="4 5" key="1">
    <citation type="submission" date="2017-12" db="EMBL/GenBank/DDBJ databases">
        <title>Sequencing, de novo assembly and annotation of complete genome of a new Thraustochytrid species, strain FCC1311.</title>
        <authorList>
            <person name="Sedici K."/>
            <person name="Godart F."/>
            <person name="Aiese Cigliano R."/>
            <person name="Sanseverino W."/>
            <person name="Barakat M."/>
            <person name="Ortet P."/>
            <person name="Marechal E."/>
            <person name="Cagnac O."/>
            <person name="Amato A."/>
        </authorList>
    </citation>
    <scope>NUCLEOTIDE SEQUENCE [LARGE SCALE GENOMIC DNA]</scope>
</reference>
<comment type="caution">
    <text evidence="4">The sequence shown here is derived from an EMBL/GenBank/DDBJ whole genome shotgun (WGS) entry which is preliminary data.</text>
</comment>
<dbReference type="InterPro" id="IPR001247">
    <property type="entry name" value="ExoRNase_PH_dom1"/>
</dbReference>
<proteinExistence type="inferred from homology"/>
<dbReference type="InterPro" id="IPR027408">
    <property type="entry name" value="PNPase/RNase_PH_dom_sf"/>
</dbReference>
<dbReference type="InterPro" id="IPR015847">
    <property type="entry name" value="ExoRNase_PH_dom2"/>
</dbReference>
<dbReference type="OrthoDB" id="27298at2759"/>
<evidence type="ECO:0000259" key="2">
    <source>
        <dbReference type="Pfam" id="PF01138"/>
    </source>
</evidence>
<organism evidence="4 5">
    <name type="scientific">Hondaea fermentalgiana</name>
    <dbReference type="NCBI Taxonomy" id="2315210"/>
    <lineage>
        <taxon>Eukaryota</taxon>
        <taxon>Sar</taxon>
        <taxon>Stramenopiles</taxon>
        <taxon>Bigyra</taxon>
        <taxon>Labyrinthulomycetes</taxon>
        <taxon>Thraustochytrida</taxon>
        <taxon>Thraustochytriidae</taxon>
        <taxon>Hondaea</taxon>
    </lineage>
</organism>
<evidence type="ECO:0000313" key="5">
    <source>
        <dbReference type="Proteomes" id="UP000241890"/>
    </source>
</evidence>
<dbReference type="InParanoid" id="A0A2R5GQL7"/>
<feature type="domain" description="Exoribonuclease phosphorolytic" evidence="3">
    <location>
        <begin position="126"/>
        <end position="193"/>
    </location>
</feature>
<dbReference type="GO" id="GO:0000177">
    <property type="term" value="C:cytoplasmic exosome (RNase complex)"/>
    <property type="evidence" value="ECO:0007669"/>
    <property type="project" value="TreeGrafter"/>
</dbReference>